<feature type="transmembrane region" description="Helical" evidence="1">
    <location>
        <begin position="45"/>
        <end position="63"/>
    </location>
</feature>
<evidence type="ECO:0000313" key="2">
    <source>
        <dbReference type="EMBL" id="WZC50538.1"/>
    </source>
</evidence>
<feature type="transmembrane region" description="Helical" evidence="1">
    <location>
        <begin position="75"/>
        <end position="96"/>
    </location>
</feature>
<protein>
    <submittedName>
        <fullName evidence="2">Lysylphosphatidylglycerol synthase domain-containing protein</fullName>
    </submittedName>
</protein>
<keyword evidence="1" id="KW-0812">Transmembrane</keyword>
<dbReference type="Proteomes" id="UP001440612">
    <property type="component" value="Chromosome"/>
</dbReference>
<sequence>MSIAPLTYWRGAGRSQRLGILAGYLVVYAATVGILLIISNAVSPFVAIAAGTIYIFSHIFRALRLAALSVDALGLSARTTAAMHFATAPFSLLLPFKLGELVRFFALYKMGGKAAHAVTVLLLDRMFDSLLLVPILMLLILQSDASMALATFTLLAATLPLAVICIGPGLLSEVQRYVVASHDNPMSLKSLKTLDRLRRLVIHATQVAWRQAPQMFVLSLLIWLCEFVVCMILVAHADALFQAALDLLGARLVAFWTHGGMAQPLAVAIGVTLMAQLLLWPMMALYFMDRLTSRGADPEQKKKEVAG</sequence>
<feature type="transmembrane region" description="Helical" evidence="1">
    <location>
        <begin position="220"/>
        <end position="245"/>
    </location>
</feature>
<evidence type="ECO:0000256" key="1">
    <source>
        <dbReference type="SAM" id="Phobius"/>
    </source>
</evidence>
<proteinExistence type="predicted"/>
<dbReference type="RefSeq" id="WP_341368640.1">
    <property type="nucleotide sequence ID" value="NZ_CP150951.2"/>
</dbReference>
<evidence type="ECO:0000313" key="3">
    <source>
        <dbReference type="Proteomes" id="UP001440612"/>
    </source>
</evidence>
<feature type="transmembrane region" description="Helical" evidence="1">
    <location>
        <begin position="265"/>
        <end position="287"/>
    </location>
</feature>
<keyword evidence="1" id="KW-0472">Membrane</keyword>
<accession>A0ABZ2V8T3</accession>
<dbReference type="EMBL" id="CP150951">
    <property type="protein sequence ID" value="WZC50538.1"/>
    <property type="molecule type" value="Genomic_DNA"/>
</dbReference>
<gene>
    <name evidence="2" type="ORF">AABB29_07930</name>
</gene>
<feature type="transmembrane region" description="Helical" evidence="1">
    <location>
        <begin position="20"/>
        <end position="38"/>
    </location>
</feature>
<feature type="transmembrane region" description="Helical" evidence="1">
    <location>
        <begin position="117"/>
        <end position="141"/>
    </location>
</feature>
<reference evidence="3" key="1">
    <citation type="submission" date="2024-04" db="EMBL/GenBank/DDBJ databases">
        <title>Phylogenomic analyses of a clade within the roseobacter group suggest taxonomic reassignments of species of the genera Aestuariivita, Citreicella, Loktanella, Nautella, Pelagibaca, Ruegeria, Thalassobius, Thiobacimonas and Tropicibacter, and the proposal o.</title>
        <authorList>
            <person name="Jeon C.O."/>
        </authorList>
    </citation>
    <scope>NUCLEOTIDE SEQUENCE [LARGE SCALE GENOMIC DNA]</scope>
    <source>
        <strain evidence="3">BS5-3</strain>
    </source>
</reference>
<keyword evidence="3" id="KW-1185">Reference proteome</keyword>
<feature type="transmembrane region" description="Helical" evidence="1">
    <location>
        <begin position="147"/>
        <end position="171"/>
    </location>
</feature>
<name>A0ABZ2V8T3_9RHOB</name>
<keyword evidence="1" id="KW-1133">Transmembrane helix</keyword>
<organism evidence="2 3">
    <name type="scientific">Yoonia phaeophyticola</name>
    <dbReference type="NCBI Taxonomy" id="3137369"/>
    <lineage>
        <taxon>Bacteria</taxon>
        <taxon>Pseudomonadati</taxon>
        <taxon>Pseudomonadota</taxon>
        <taxon>Alphaproteobacteria</taxon>
        <taxon>Rhodobacterales</taxon>
        <taxon>Paracoccaceae</taxon>
        <taxon>Yoonia</taxon>
    </lineage>
</organism>